<dbReference type="InterPro" id="IPR029068">
    <property type="entry name" value="Glyas_Bleomycin-R_OHBP_Dase"/>
</dbReference>
<name>A0ABC9TNH1_ENTFL</name>
<dbReference type="RefSeq" id="WP_016626872.1">
    <property type="nucleotide sequence ID" value="NZ_KE351828.1"/>
</dbReference>
<comment type="caution">
    <text evidence="2">The sequence shown here is derived from an EMBL/GenBank/DDBJ whole genome shotgun (WGS) entry which is preliminary data.</text>
</comment>
<feature type="domain" description="VOC" evidence="1">
    <location>
        <begin position="2"/>
        <end position="125"/>
    </location>
</feature>
<dbReference type="Proteomes" id="UP000015750">
    <property type="component" value="Unassembled WGS sequence"/>
</dbReference>
<protein>
    <submittedName>
        <fullName evidence="2">Glyoxalase family protein</fullName>
    </submittedName>
</protein>
<dbReference type="Pfam" id="PF00903">
    <property type="entry name" value="Glyoxalase"/>
    <property type="match status" value="1"/>
</dbReference>
<dbReference type="AlphaFoldDB" id="A0ABC9TNH1"/>
<dbReference type="InterPro" id="IPR037523">
    <property type="entry name" value="VOC_core"/>
</dbReference>
<dbReference type="InterPro" id="IPR004360">
    <property type="entry name" value="Glyas_Fos-R_dOase_dom"/>
</dbReference>
<accession>A0ABC9TNH1</accession>
<dbReference type="SUPFAM" id="SSF54593">
    <property type="entry name" value="Glyoxalase/Bleomycin resistance protein/Dihydroxybiphenyl dioxygenase"/>
    <property type="match status" value="1"/>
</dbReference>
<dbReference type="PROSITE" id="PS51819">
    <property type="entry name" value="VOC"/>
    <property type="match status" value="1"/>
</dbReference>
<evidence type="ECO:0000313" key="3">
    <source>
        <dbReference type="Proteomes" id="UP000015750"/>
    </source>
</evidence>
<sequence>MEIEHIGLWVNDLEMMKDFYTTYFNATATELYHNSRTGFRSYFLIFKDGARLEIQNKSGLVDGNNFSLGFAHLAIKVGEVSDVNRMTTQFIKDGFEILNGPRWTGDGYYESIVKDPEGNLLELTI</sequence>
<reference evidence="2 3" key="1">
    <citation type="submission" date="2013-06" db="EMBL/GenBank/DDBJ databases">
        <authorList>
            <person name="Weinstock G."/>
            <person name="Sodergren E."/>
            <person name="Lobos E.A."/>
            <person name="Fulton L."/>
            <person name="Fulton R."/>
            <person name="Courtney L."/>
            <person name="Fronick C."/>
            <person name="O'Laughlin M."/>
            <person name="Godfrey J."/>
            <person name="Wilson R.M."/>
            <person name="Miner T."/>
            <person name="Farmer C."/>
            <person name="Delehaunty K."/>
            <person name="Cordes M."/>
            <person name="Minx P."/>
            <person name="Tomlinson C."/>
            <person name="Chen J."/>
            <person name="Wollam A."/>
            <person name="Pepin K.H."/>
            <person name="Bhonagiri V."/>
            <person name="Zhang X."/>
            <person name="Warren W."/>
            <person name="Mitreva M."/>
            <person name="Mardis E.R."/>
            <person name="Wilson R.K."/>
        </authorList>
    </citation>
    <scope>NUCLEOTIDE SEQUENCE [LARGE SCALE GENOMIC DNA]</scope>
    <source>
        <strain evidence="2 3">RP2S-4</strain>
    </source>
</reference>
<organism evidence="2 3">
    <name type="scientific">Enterococcus faecalis RP2S-4</name>
    <dbReference type="NCBI Taxonomy" id="1244145"/>
    <lineage>
        <taxon>Bacteria</taxon>
        <taxon>Bacillati</taxon>
        <taxon>Bacillota</taxon>
        <taxon>Bacilli</taxon>
        <taxon>Lactobacillales</taxon>
        <taxon>Enterococcaceae</taxon>
        <taxon>Enterococcus</taxon>
    </lineage>
</organism>
<dbReference type="InterPro" id="IPR051332">
    <property type="entry name" value="Fosfomycin_Res_Enzymes"/>
</dbReference>
<dbReference type="PANTHER" id="PTHR36113:SF1">
    <property type="entry name" value="GLYOXALASE_BLEOMYCIN RESISTANCE PROTEIN_DIOXYGENASE"/>
    <property type="match status" value="1"/>
</dbReference>
<gene>
    <name evidence="2" type="ORF">D358_00036</name>
</gene>
<dbReference type="Gene3D" id="3.10.180.10">
    <property type="entry name" value="2,3-Dihydroxybiphenyl 1,2-Dioxygenase, domain 1"/>
    <property type="match status" value="1"/>
</dbReference>
<dbReference type="EMBL" id="ATIR01000003">
    <property type="protein sequence ID" value="EPI12537.1"/>
    <property type="molecule type" value="Genomic_DNA"/>
</dbReference>
<evidence type="ECO:0000259" key="1">
    <source>
        <dbReference type="PROSITE" id="PS51819"/>
    </source>
</evidence>
<evidence type="ECO:0000313" key="2">
    <source>
        <dbReference type="EMBL" id="EPI12537.1"/>
    </source>
</evidence>
<dbReference type="PANTHER" id="PTHR36113">
    <property type="entry name" value="LYASE, PUTATIVE-RELATED-RELATED"/>
    <property type="match status" value="1"/>
</dbReference>
<proteinExistence type="predicted"/>